<sequence>MAGWVEREKKGEDRRGEERRGEERRGEERRGEERRSSSSGVTEACQVIMFLDPSSLGL</sequence>
<feature type="region of interest" description="Disordered" evidence="1">
    <location>
        <begin position="1"/>
        <end position="46"/>
    </location>
</feature>
<gene>
    <name evidence="2" type="ORF">D4764_19G0000360</name>
</gene>
<comment type="caution">
    <text evidence="2">The sequence shown here is derived from an EMBL/GenBank/DDBJ whole genome shotgun (WGS) entry which is preliminary data.</text>
</comment>
<dbReference type="EMBL" id="RHFK02000011">
    <property type="protein sequence ID" value="TWW68238.1"/>
    <property type="molecule type" value="Genomic_DNA"/>
</dbReference>
<dbReference type="AlphaFoldDB" id="A0A5C6NNF7"/>
<accession>A0A5C6NNF7</accession>
<dbReference type="Proteomes" id="UP000324091">
    <property type="component" value="Chromosome 19"/>
</dbReference>
<protein>
    <submittedName>
        <fullName evidence="2">Uncharacterized protein</fullName>
    </submittedName>
</protein>
<evidence type="ECO:0000313" key="3">
    <source>
        <dbReference type="Proteomes" id="UP000324091"/>
    </source>
</evidence>
<evidence type="ECO:0000313" key="2">
    <source>
        <dbReference type="EMBL" id="TWW68238.1"/>
    </source>
</evidence>
<keyword evidence="3" id="KW-1185">Reference proteome</keyword>
<proteinExistence type="predicted"/>
<organism evidence="2 3">
    <name type="scientific">Takifugu flavidus</name>
    <name type="common">sansaifugu</name>
    <dbReference type="NCBI Taxonomy" id="433684"/>
    <lineage>
        <taxon>Eukaryota</taxon>
        <taxon>Metazoa</taxon>
        <taxon>Chordata</taxon>
        <taxon>Craniata</taxon>
        <taxon>Vertebrata</taxon>
        <taxon>Euteleostomi</taxon>
        <taxon>Actinopterygii</taxon>
        <taxon>Neopterygii</taxon>
        <taxon>Teleostei</taxon>
        <taxon>Neoteleostei</taxon>
        <taxon>Acanthomorphata</taxon>
        <taxon>Eupercaria</taxon>
        <taxon>Tetraodontiformes</taxon>
        <taxon>Tetradontoidea</taxon>
        <taxon>Tetraodontidae</taxon>
        <taxon>Takifugu</taxon>
    </lineage>
</organism>
<name>A0A5C6NNF7_9TELE</name>
<reference evidence="2 3" key="1">
    <citation type="submission" date="2019-04" db="EMBL/GenBank/DDBJ databases">
        <title>Chromosome genome assembly for Takifugu flavidus.</title>
        <authorList>
            <person name="Xiao S."/>
        </authorList>
    </citation>
    <scope>NUCLEOTIDE SEQUENCE [LARGE SCALE GENOMIC DNA]</scope>
    <source>
        <strain evidence="2">HTHZ2018</strain>
        <tissue evidence="2">Muscle</tissue>
    </source>
</reference>
<evidence type="ECO:0000256" key="1">
    <source>
        <dbReference type="SAM" id="MobiDB-lite"/>
    </source>
</evidence>
<feature type="compositionally biased region" description="Basic and acidic residues" evidence="1">
    <location>
        <begin position="1"/>
        <end position="36"/>
    </location>
</feature>